<feature type="transmembrane region" description="Helical" evidence="5">
    <location>
        <begin position="61"/>
        <end position="81"/>
    </location>
</feature>
<keyword evidence="7" id="KW-0548">Nucleotidyltransferase</keyword>
<name>A0A857JID2_9ALTE</name>
<reference evidence="7 8" key="1">
    <citation type="submission" date="2019-12" db="EMBL/GenBank/DDBJ databases">
        <title>Genome sequencing and assembly of endphytes of Porphyra tenera.</title>
        <authorList>
            <person name="Park J.M."/>
            <person name="Shin R."/>
            <person name="Jo S.H."/>
        </authorList>
    </citation>
    <scope>NUCLEOTIDE SEQUENCE [LARGE SCALE GENOMIC DNA]</scope>
    <source>
        <strain evidence="7 8">GPM4</strain>
    </source>
</reference>
<comment type="cofactor">
    <cofactor evidence="1">
        <name>Mg(2+)</name>
        <dbReference type="ChEBI" id="CHEBI:18420"/>
    </cofactor>
</comment>
<protein>
    <recommendedName>
        <fullName evidence="2">diguanylate cyclase</fullName>
        <ecNumber evidence="2">2.7.7.65</ecNumber>
    </recommendedName>
</protein>
<dbReference type="InterPro" id="IPR000160">
    <property type="entry name" value="GGDEF_dom"/>
</dbReference>
<proteinExistence type="predicted"/>
<dbReference type="EMBL" id="CP047656">
    <property type="protein sequence ID" value="QHJ10707.1"/>
    <property type="molecule type" value="Genomic_DNA"/>
</dbReference>
<dbReference type="EC" id="2.7.7.65" evidence="2"/>
<feature type="transmembrane region" description="Helical" evidence="5">
    <location>
        <begin position="33"/>
        <end position="55"/>
    </location>
</feature>
<evidence type="ECO:0000313" key="7">
    <source>
        <dbReference type="EMBL" id="QHJ10707.1"/>
    </source>
</evidence>
<accession>A0A857JID2</accession>
<dbReference type="OrthoDB" id="9813903at2"/>
<dbReference type="PROSITE" id="PS50887">
    <property type="entry name" value="GGDEF"/>
    <property type="match status" value="1"/>
</dbReference>
<evidence type="ECO:0000256" key="3">
    <source>
        <dbReference type="ARBA" id="ARBA00034247"/>
    </source>
</evidence>
<dbReference type="SMART" id="SM00267">
    <property type="entry name" value="GGDEF"/>
    <property type="match status" value="1"/>
</dbReference>
<feature type="transmembrane region" description="Helical" evidence="5">
    <location>
        <begin position="142"/>
        <end position="163"/>
    </location>
</feature>
<keyword evidence="7" id="KW-0808">Transferase</keyword>
<dbReference type="RefSeq" id="WP_160178552.1">
    <property type="nucleotide sequence ID" value="NZ_CP047656.1"/>
</dbReference>
<dbReference type="NCBIfam" id="TIGR00254">
    <property type="entry name" value="GGDEF"/>
    <property type="match status" value="1"/>
</dbReference>
<keyword evidence="5" id="KW-0472">Membrane</keyword>
<dbReference type="InterPro" id="IPR029787">
    <property type="entry name" value="Nucleotide_cyclase"/>
</dbReference>
<dbReference type="Proteomes" id="UP000464524">
    <property type="component" value="Chromosome"/>
</dbReference>
<feature type="transmembrane region" description="Helical" evidence="5">
    <location>
        <begin position="169"/>
        <end position="187"/>
    </location>
</feature>
<gene>
    <name evidence="7" type="ORF">FX988_00927</name>
</gene>
<evidence type="ECO:0000256" key="1">
    <source>
        <dbReference type="ARBA" id="ARBA00001946"/>
    </source>
</evidence>
<feature type="domain" description="GGDEF" evidence="6">
    <location>
        <begin position="239"/>
        <end position="370"/>
    </location>
</feature>
<dbReference type="PANTHER" id="PTHR45138:SF9">
    <property type="entry name" value="DIGUANYLATE CYCLASE DGCM-RELATED"/>
    <property type="match status" value="1"/>
</dbReference>
<dbReference type="GO" id="GO:0052621">
    <property type="term" value="F:diguanylate cyclase activity"/>
    <property type="evidence" value="ECO:0007669"/>
    <property type="project" value="UniProtKB-EC"/>
</dbReference>
<keyword evidence="4" id="KW-0175">Coiled coil</keyword>
<dbReference type="SUPFAM" id="SSF55073">
    <property type="entry name" value="Nucleotide cyclase"/>
    <property type="match status" value="1"/>
</dbReference>
<feature type="coiled-coil region" evidence="4">
    <location>
        <begin position="301"/>
        <end position="328"/>
    </location>
</feature>
<evidence type="ECO:0000313" key="8">
    <source>
        <dbReference type="Proteomes" id="UP000464524"/>
    </source>
</evidence>
<sequence length="370" mass="42607">MFIVSRFIRNYLNTGTKASNSPAVRQQIQVTNLFGFIGYFITFILGVTALFRSQWDHNDDFYLGVTLLIASVLFFTSRIILKYFQSKNGYKFSANLVTSALMLLMLYLIVMGGVKNTGPLWIYIVPPVVLFFGGLKRGLVQLGAFALVVIIILEFPNNGLLFAEYSAEFRSRLIYSFLTVSMLFVFYEYSRQRSFKTLQELSKKFEQQARIDSLSGLQNRRGMLEKLEYEHHRILRHSKNMTLMMCDIDHFKQVNDQYGHDVGDIVIKQVGQMFANGLRKQDTVARWGGEEFLFMLPETTQQQAFVLAEKLRKKVENYEQKVDSAHLSVTVSIGIYQMHPQDKLDHAISRADTNLYRAKTHGRNCTVVTD</sequence>
<organism evidence="7 8">
    <name type="scientific">Paraglaciecola mesophila</name>
    <dbReference type="NCBI Taxonomy" id="197222"/>
    <lineage>
        <taxon>Bacteria</taxon>
        <taxon>Pseudomonadati</taxon>
        <taxon>Pseudomonadota</taxon>
        <taxon>Gammaproteobacteria</taxon>
        <taxon>Alteromonadales</taxon>
        <taxon>Alteromonadaceae</taxon>
        <taxon>Paraglaciecola</taxon>
    </lineage>
</organism>
<evidence type="ECO:0000259" key="6">
    <source>
        <dbReference type="PROSITE" id="PS50887"/>
    </source>
</evidence>
<dbReference type="InterPro" id="IPR050469">
    <property type="entry name" value="Diguanylate_Cyclase"/>
</dbReference>
<comment type="catalytic activity">
    <reaction evidence="3">
        <text>2 GTP = 3',3'-c-di-GMP + 2 diphosphate</text>
        <dbReference type="Rhea" id="RHEA:24898"/>
        <dbReference type="ChEBI" id="CHEBI:33019"/>
        <dbReference type="ChEBI" id="CHEBI:37565"/>
        <dbReference type="ChEBI" id="CHEBI:58805"/>
        <dbReference type="EC" id="2.7.7.65"/>
    </reaction>
</comment>
<keyword evidence="5" id="KW-1133">Transmembrane helix</keyword>
<dbReference type="CDD" id="cd01949">
    <property type="entry name" value="GGDEF"/>
    <property type="match status" value="1"/>
</dbReference>
<dbReference type="AlphaFoldDB" id="A0A857JID2"/>
<dbReference type="PANTHER" id="PTHR45138">
    <property type="entry name" value="REGULATORY COMPONENTS OF SENSORY TRANSDUCTION SYSTEM"/>
    <property type="match status" value="1"/>
</dbReference>
<feature type="transmembrane region" description="Helical" evidence="5">
    <location>
        <begin position="120"/>
        <end position="135"/>
    </location>
</feature>
<keyword evidence="8" id="KW-1185">Reference proteome</keyword>
<feature type="transmembrane region" description="Helical" evidence="5">
    <location>
        <begin position="93"/>
        <end position="114"/>
    </location>
</feature>
<dbReference type="KEGG" id="pmes:FX988_00927"/>
<dbReference type="InterPro" id="IPR043128">
    <property type="entry name" value="Rev_trsase/Diguanyl_cyclase"/>
</dbReference>
<evidence type="ECO:0000256" key="2">
    <source>
        <dbReference type="ARBA" id="ARBA00012528"/>
    </source>
</evidence>
<evidence type="ECO:0000256" key="4">
    <source>
        <dbReference type="SAM" id="Coils"/>
    </source>
</evidence>
<keyword evidence="5" id="KW-0812">Transmembrane</keyword>
<dbReference type="Pfam" id="PF00990">
    <property type="entry name" value="GGDEF"/>
    <property type="match status" value="1"/>
</dbReference>
<dbReference type="Gene3D" id="3.30.70.270">
    <property type="match status" value="1"/>
</dbReference>
<evidence type="ECO:0000256" key="5">
    <source>
        <dbReference type="SAM" id="Phobius"/>
    </source>
</evidence>
<dbReference type="FunFam" id="3.30.70.270:FF:000001">
    <property type="entry name" value="Diguanylate cyclase domain protein"/>
    <property type="match status" value="1"/>
</dbReference>